<evidence type="ECO:0000256" key="4">
    <source>
        <dbReference type="ARBA" id="ARBA00022827"/>
    </source>
</evidence>
<evidence type="ECO:0000256" key="3">
    <source>
        <dbReference type="ARBA" id="ARBA00022630"/>
    </source>
</evidence>
<dbReference type="Gene3D" id="3.30.465.10">
    <property type="match status" value="1"/>
</dbReference>
<dbReference type="Gene3D" id="3.20.20.30">
    <property type="entry name" value="Luciferase-like domain"/>
    <property type="match status" value="1"/>
</dbReference>
<dbReference type="CDD" id="cd01097">
    <property type="entry name" value="Tetrahydromethanopterin_reductase"/>
    <property type="match status" value="1"/>
</dbReference>
<keyword evidence="5" id="KW-0560">Oxidoreductase</keyword>
<dbReference type="SUPFAM" id="SSF56176">
    <property type="entry name" value="FAD-binding/transporter-associated domain-like"/>
    <property type="match status" value="1"/>
</dbReference>
<dbReference type="InterPro" id="IPR016167">
    <property type="entry name" value="FAD-bd_PCMH_sub1"/>
</dbReference>
<proteinExistence type="inferred from homology"/>
<dbReference type="InterPro" id="IPR036318">
    <property type="entry name" value="FAD-bd_PCMH-like_sf"/>
</dbReference>
<evidence type="ECO:0000259" key="7">
    <source>
        <dbReference type="PROSITE" id="PS51387"/>
    </source>
</evidence>
<feature type="domain" description="FAD-binding PCMH-type" evidence="7">
    <location>
        <begin position="348"/>
        <end position="519"/>
    </location>
</feature>
<keyword evidence="4" id="KW-0274">FAD</keyword>
<dbReference type="InterPro" id="IPR050416">
    <property type="entry name" value="FAD-linked_Oxidoreductase"/>
</dbReference>
<dbReference type="GO" id="GO:0004497">
    <property type="term" value="F:monooxygenase activity"/>
    <property type="evidence" value="ECO:0007669"/>
    <property type="project" value="UniProtKB-KW"/>
</dbReference>
<dbReference type="PANTHER" id="PTHR42973">
    <property type="entry name" value="BINDING OXIDOREDUCTASE, PUTATIVE (AFU_ORTHOLOGUE AFUA_1G17690)-RELATED"/>
    <property type="match status" value="1"/>
</dbReference>
<dbReference type="InterPro" id="IPR016166">
    <property type="entry name" value="FAD-bd_PCMH"/>
</dbReference>
<dbReference type="Gene3D" id="3.30.43.10">
    <property type="entry name" value="Uridine Diphospho-n-acetylenolpyruvylglucosamine Reductase, domain 2"/>
    <property type="match status" value="1"/>
</dbReference>
<keyword evidence="3" id="KW-0285">Flavoprotein</keyword>
<dbReference type="EMBL" id="JACHNU010000008">
    <property type="protein sequence ID" value="MBB4664760.1"/>
    <property type="molecule type" value="Genomic_DNA"/>
</dbReference>
<comment type="caution">
    <text evidence="8">The sequence shown here is derived from an EMBL/GenBank/DDBJ whole genome shotgun (WGS) entry which is preliminary data.</text>
</comment>
<dbReference type="SUPFAM" id="SSF51679">
    <property type="entry name" value="Bacterial luciferase-like"/>
    <property type="match status" value="1"/>
</dbReference>
<evidence type="ECO:0000256" key="5">
    <source>
        <dbReference type="ARBA" id="ARBA00023002"/>
    </source>
</evidence>
<evidence type="ECO:0000256" key="6">
    <source>
        <dbReference type="SAM" id="MobiDB-lite"/>
    </source>
</evidence>
<dbReference type="InterPro" id="IPR016169">
    <property type="entry name" value="FAD-bd_PCMH_sub2"/>
</dbReference>
<name>A0A840ILI1_9ACTN</name>
<evidence type="ECO:0000256" key="2">
    <source>
        <dbReference type="ARBA" id="ARBA00005466"/>
    </source>
</evidence>
<dbReference type="Pfam" id="PF00296">
    <property type="entry name" value="Bac_luciferase"/>
    <property type="match status" value="1"/>
</dbReference>
<dbReference type="GO" id="GO:0071949">
    <property type="term" value="F:FAD binding"/>
    <property type="evidence" value="ECO:0007669"/>
    <property type="project" value="InterPro"/>
</dbReference>
<dbReference type="GO" id="GO:0016705">
    <property type="term" value="F:oxidoreductase activity, acting on paired donors, with incorporation or reduction of molecular oxygen"/>
    <property type="evidence" value="ECO:0007669"/>
    <property type="project" value="InterPro"/>
</dbReference>
<protein>
    <submittedName>
        <fullName evidence="8">Alkanesulfonate monooxygenase SsuD/methylene tetrahydromethanopterin reductase-like flavin-dependent oxidoreductase (Luciferase family)/FAD/FMN-containing dehydrogenase</fullName>
    </submittedName>
</protein>
<dbReference type="InterPro" id="IPR006094">
    <property type="entry name" value="Oxid_FAD_bind_N"/>
</dbReference>
<dbReference type="InterPro" id="IPR011251">
    <property type="entry name" value="Luciferase-like_dom"/>
</dbReference>
<accession>A0A840ILI1</accession>
<reference evidence="8 9" key="1">
    <citation type="submission" date="2020-08" db="EMBL/GenBank/DDBJ databases">
        <title>Genomic Encyclopedia of Archaeal and Bacterial Type Strains, Phase II (KMG-II): from individual species to whole genera.</title>
        <authorList>
            <person name="Goeker M."/>
        </authorList>
    </citation>
    <scope>NUCLEOTIDE SEQUENCE [LARGE SCALE GENOMIC DNA]</scope>
    <source>
        <strain evidence="8 9">DSM 23288</strain>
    </source>
</reference>
<dbReference type="PANTHER" id="PTHR42973:SF39">
    <property type="entry name" value="FAD-BINDING PCMH-TYPE DOMAIN-CONTAINING PROTEIN"/>
    <property type="match status" value="1"/>
</dbReference>
<dbReference type="RefSeq" id="WP_183345073.1">
    <property type="nucleotide sequence ID" value="NZ_JACHNU010000008.1"/>
</dbReference>
<dbReference type="PROSITE" id="PS51387">
    <property type="entry name" value="FAD_PCMH"/>
    <property type="match status" value="1"/>
</dbReference>
<dbReference type="AlphaFoldDB" id="A0A840ILI1"/>
<keyword evidence="8" id="KW-0503">Monooxygenase</keyword>
<evidence type="ECO:0000256" key="1">
    <source>
        <dbReference type="ARBA" id="ARBA00001974"/>
    </source>
</evidence>
<feature type="region of interest" description="Disordered" evidence="6">
    <location>
        <begin position="742"/>
        <end position="765"/>
    </location>
</feature>
<sequence>MADYGHELAFGTFITPQSARPQEAVALARLTERAGLDLATFQDHPYQPAFLDTWTLLSWVAAQTETLRVAPNVLNLPLRQPAVAARAAASLDLLSGGRFELGLGAGAFWEGVEAMGGARRTPGEAVDALDEAIDVIRGVWDADARGGVRVDGEHYRVQGAKRGPAPAHDVEIWLGAYKPRMLRLTGRKADGWLPSLPYLPREQIAPANAAIDEAARAAGRDPREIRRLLNIKGGFGPAGSGFLQGPPEQWVEELVELVREHGFSTFLVMGDEPRLIETFGAEVAPAVREAVARERAAAGTSTAPVRGPQALAERRPGIDYEAVPPSLAAEAVEPGDRAYRSVRSSYVHRGSPGLVLRPRDAEQAREALVYAREQDVPLAVRSGGHGISGRSTDDGGVVIDLGRLDEVTLLDPATGRVRLGPGARWGDVARELGRHGLGISSGDYGDVGVGGLATAGGIGLLVRRHGLTIDHVVAAEMVLADGSRVRADAEERPDLLWAVRGAGGNFGIVTGLELEAYPVGDVVLATTVYDASEAAALLTRWGAAIERAPRELTSFITVVNRGRGPAFAQAYSVYAGDDAQAAADALAPLLEAGPVLDQRAHLLPYPNVIPPHGGDHVGGGLGGVRAGLLDHLDAPAAEALARLLGSGEVPLLQVRSVGGAVNDVAPLATAYAHRSQQFSANAVGRSAARLDELWDAELLPLQHGLYLSFDTDRRPERLHDAFPEPTLARLRELKARYDPDQLFDRNFPIPPSGTRDHSSSKAMLS</sequence>
<dbReference type="Gene3D" id="3.40.462.20">
    <property type="match status" value="1"/>
</dbReference>
<gene>
    <name evidence="8" type="ORF">BDZ31_004375</name>
</gene>
<evidence type="ECO:0000313" key="8">
    <source>
        <dbReference type="EMBL" id="MBB4664760.1"/>
    </source>
</evidence>
<dbReference type="Proteomes" id="UP000585272">
    <property type="component" value="Unassembled WGS sequence"/>
</dbReference>
<dbReference type="InterPro" id="IPR036661">
    <property type="entry name" value="Luciferase-like_sf"/>
</dbReference>
<evidence type="ECO:0000313" key="9">
    <source>
        <dbReference type="Proteomes" id="UP000585272"/>
    </source>
</evidence>
<comment type="similarity">
    <text evidence="2">Belongs to the oxygen-dependent FAD-linked oxidoreductase family.</text>
</comment>
<organism evidence="8 9">
    <name type="scientific">Conexibacter arvalis</name>
    <dbReference type="NCBI Taxonomy" id="912552"/>
    <lineage>
        <taxon>Bacteria</taxon>
        <taxon>Bacillati</taxon>
        <taxon>Actinomycetota</taxon>
        <taxon>Thermoleophilia</taxon>
        <taxon>Solirubrobacterales</taxon>
        <taxon>Conexibacteraceae</taxon>
        <taxon>Conexibacter</taxon>
    </lineage>
</organism>
<keyword evidence="9" id="KW-1185">Reference proteome</keyword>
<comment type="cofactor">
    <cofactor evidence="1">
        <name>FAD</name>
        <dbReference type="ChEBI" id="CHEBI:57692"/>
    </cofactor>
</comment>
<dbReference type="Pfam" id="PF01565">
    <property type="entry name" value="FAD_binding_4"/>
    <property type="match status" value="1"/>
</dbReference>